<organism evidence="2 3">
    <name type="scientific">Gnathostoma spinigerum</name>
    <dbReference type="NCBI Taxonomy" id="75299"/>
    <lineage>
        <taxon>Eukaryota</taxon>
        <taxon>Metazoa</taxon>
        <taxon>Ecdysozoa</taxon>
        <taxon>Nematoda</taxon>
        <taxon>Chromadorea</taxon>
        <taxon>Rhabditida</taxon>
        <taxon>Spirurina</taxon>
        <taxon>Gnathostomatomorpha</taxon>
        <taxon>Gnathostomatoidea</taxon>
        <taxon>Gnathostomatidae</taxon>
        <taxon>Gnathostoma</taxon>
    </lineage>
</organism>
<gene>
    <name evidence="2" type="ORF">AB6A40_009285</name>
</gene>
<keyword evidence="3" id="KW-1185">Reference proteome</keyword>
<evidence type="ECO:0000256" key="1">
    <source>
        <dbReference type="SAM" id="MobiDB-lite"/>
    </source>
</evidence>
<dbReference type="EMBL" id="JBGFUD010009622">
    <property type="protein sequence ID" value="MFH4982576.1"/>
    <property type="molecule type" value="Genomic_DNA"/>
</dbReference>
<dbReference type="Proteomes" id="UP001608902">
    <property type="component" value="Unassembled WGS sequence"/>
</dbReference>
<proteinExistence type="predicted"/>
<reference evidence="2 3" key="1">
    <citation type="submission" date="2024-08" db="EMBL/GenBank/DDBJ databases">
        <title>Gnathostoma spinigerum genome.</title>
        <authorList>
            <person name="Gonzalez-Bertolin B."/>
            <person name="Monzon S."/>
            <person name="Zaballos A."/>
            <person name="Jimenez P."/>
            <person name="Dekumyoy P."/>
            <person name="Varona S."/>
            <person name="Cuesta I."/>
            <person name="Sumanam S."/>
            <person name="Adisakwattana P."/>
            <person name="Gasser R.B."/>
            <person name="Hernandez-Gonzalez A."/>
            <person name="Young N.D."/>
            <person name="Perteguer M.J."/>
        </authorList>
    </citation>
    <scope>NUCLEOTIDE SEQUENCE [LARGE SCALE GENOMIC DNA]</scope>
    <source>
        <strain evidence="2">AL3</strain>
        <tissue evidence="2">Liver</tissue>
    </source>
</reference>
<feature type="compositionally biased region" description="Low complexity" evidence="1">
    <location>
        <begin position="66"/>
        <end position="83"/>
    </location>
</feature>
<dbReference type="AlphaFoldDB" id="A0ABD6ETE7"/>
<protein>
    <submittedName>
        <fullName evidence="2">Uncharacterized protein</fullName>
    </submittedName>
</protein>
<evidence type="ECO:0000313" key="2">
    <source>
        <dbReference type="EMBL" id="MFH4982576.1"/>
    </source>
</evidence>
<name>A0ABD6ETE7_9BILA</name>
<sequence length="143" mass="15683">MAKLLIDYHLRHLREMEEMRINVDAMQQQLYSRTTTPPQGVNGGGYRYDRAGYEGGYSGGRGGAPFRGRGRAGSFRGGFRQNRGGSGDQDDRRRLTDEEKMGDKEESADREMRRSTPMRGGRGGSSRRGGGRGHPAAAVNGSS</sequence>
<feature type="region of interest" description="Disordered" evidence="1">
    <location>
        <begin position="57"/>
        <end position="143"/>
    </location>
</feature>
<evidence type="ECO:0000313" key="3">
    <source>
        <dbReference type="Proteomes" id="UP001608902"/>
    </source>
</evidence>
<accession>A0ABD6ETE7</accession>
<feature type="compositionally biased region" description="Basic and acidic residues" evidence="1">
    <location>
        <begin position="89"/>
        <end position="114"/>
    </location>
</feature>
<comment type="caution">
    <text evidence="2">The sequence shown here is derived from an EMBL/GenBank/DDBJ whole genome shotgun (WGS) entry which is preliminary data.</text>
</comment>